<evidence type="ECO:0000256" key="1">
    <source>
        <dbReference type="ARBA" id="ARBA00004651"/>
    </source>
</evidence>
<evidence type="ECO:0000313" key="10">
    <source>
        <dbReference type="Proteomes" id="UP001229209"/>
    </source>
</evidence>
<keyword evidence="6 7" id="KW-0472">Membrane</keyword>
<feature type="transmembrane region" description="Helical" evidence="7">
    <location>
        <begin position="141"/>
        <end position="162"/>
    </location>
</feature>
<proteinExistence type="inferred from homology"/>
<dbReference type="Gene3D" id="1.10.3720.10">
    <property type="entry name" value="MetI-like"/>
    <property type="match status" value="1"/>
</dbReference>
<dbReference type="CDD" id="cd06261">
    <property type="entry name" value="TM_PBP2"/>
    <property type="match status" value="1"/>
</dbReference>
<dbReference type="SUPFAM" id="SSF161098">
    <property type="entry name" value="MetI-like"/>
    <property type="match status" value="1"/>
</dbReference>
<dbReference type="EMBL" id="JAURUO010000012">
    <property type="protein sequence ID" value="MDP9729267.1"/>
    <property type="molecule type" value="Genomic_DNA"/>
</dbReference>
<feature type="transmembrane region" description="Helical" evidence="7">
    <location>
        <begin position="7"/>
        <end position="28"/>
    </location>
</feature>
<evidence type="ECO:0000259" key="8">
    <source>
        <dbReference type="PROSITE" id="PS50928"/>
    </source>
</evidence>
<reference evidence="9 10" key="1">
    <citation type="submission" date="2023-07" db="EMBL/GenBank/DDBJ databases">
        <title>Genomic Encyclopedia of Type Strains, Phase IV (KMG-IV): sequencing the most valuable type-strain genomes for metagenomic binning, comparative biology and taxonomic classification.</title>
        <authorList>
            <person name="Goeker M."/>
        </authorList>
    </citation>
    <scope>NUCLEOTIDE SEQUENCE [LARGE SCALE GENOMIC DNA]</scope>
    <source>
        <strain evidence="9 10">DSM 25924</strain>
    </source>
</reference>
<accession>A0ABT9LYC0</accession>
<keyword evidence="3" id="KW-1003">Cell membrane</keyword>
<name>A0ABT9LYC0_9BACL</name>
<dbReference type="Proteomes" id="UP001229209">
    <property type="component" value="Unassembled WGS sequence"/>
</dbReference>
<feature type="transmembrane region" description="Helical" evidence="7">
    <location>
        <begin position="245"/>
        <end position="263"/>
    </location>
</feature>
<feature type="transmembrane region" description="Helical" evidence="7">
    <location>
        <begin position="108"/>
        <end position="135"/>
    </location>
</feature>
<evidence type="ECO:0000256" key="4">
    <source>
        <dbReference type="ARBA" id="ARBA00022692"/>
    </source>
</evidence>
<organism evidence="9 10">
    <name type="scientific">Alicyclobacillus tolerans</name>
    <dbReference type="NCBI Taxonomy" id="90970"/>
    <lineage>
        <taxon>Bacteria</taxon>
        <taxon>Bacillati</taxon>
        <taxon>Bacillota</taxon>
        <taxon>Bacilli</taxon>
        <taxon>Bacillales</taxon>
        <taxon>Alicyclobacillaceae</taxon>
        <taxon>Alicyclobacillus</taxon>
    </lineage>
</organism>
<dbReference type="InterPro" id="IPR000515">
    <property type="entry name" value="MetI-like"/>
</dbReference>
<dbReference type="PANTHER" id="PTHR43744:SF2">
    <property type="entry name" value="ARABINOOLIGOSACCHARIDES TRANSPORT SYSTEM PERMEASE PROTEIN ARAQ"/>
    <property type="match status" value="1"/>
</dbReference>
<dbReference type="PANTHER" id="PTHR43744">
    <property type="entry name" value="ABC TRANSPORTER PERMEASE PROTEIN MG189-RELATED-RELATED"/>
    <property type="match status" value="1"/>
</dbReference>
<evidence type="ECO:0000256" key="2">
    <source>
        <dbReference type="ARBA" id="ARBA00022448"/>
    </source>
</evidence>
<keyword evidence="4 7" id="KW-0812">Transmembrane</keyword>
<comment type="subcellular location">
    <subcellularLocation>
        <location evidence="1 7">Cell membrane</location>
        <topology evidence="1 7">Multi-pass membrane protein</topology>
    </subcellularLocation>
</comment>
<evidence type="ECO:0000256" key="7">
    <source>
        <dbReference type="RuleBase" id="RU363032"/>
    </source>
</evidence>
<evidence type="ECO:0000256" key="5">
    <source>
        <dbReference type="ARBA" id="ARBA00022989"/>
    </source>
</evidence>
<gene>
    <name evidence="9" type="ORF">J2S04_002237</name>
</gene>
<evidence type="ECO:0000313" key="9">
    <source>
        <dbReference type="EMBL" id="MDP9729267.1"/>
    </source>
</evidence>
<feature type="domain" description="ABC transmembrane type-1" evidence="8">
    <location>
        <begin position="73"/>
        <end position="263"/>
    </location>
</feature>
<keyword evidence="10" id="KW-1185">Reference proteome</keyword>
<comment type="similarity">
    <text evidence="7">Belongs to the binding-protein-dependent transport system permease family.</text>
</comment>
<dbReference type="InterPro" id="IPR035906">
    <property type="entry name" value="MetI-like_sf"/>
</dbReference>
<feature type="transmembrane region" description="Helical" evidence="7">
    <location>
        <begin position="77"/>
        <end position="101"/>
    </location>
</feature>
<comment type="caution">
    <text evidence="9">The sequence shown here is derived from an EMBL/GenBank/DDBJ whole genome shotgun (WGS) entry which is preliminary data.</text>
</comment>
<evidence type="ECO:0000256" key="3">
    <source>
        <dbReference type="ARBA" id="ARBA00022475"/>
    </source>
</evidence>
<keyword evidence="2 7" id="KW-0813">Transport</keyword>
<sequence>MVIRRMFADLFLHAVVILGFIASVYPIYWMFISSTHSTEQILSGDHNLWIGSELAANFQALIHNTDVNIFQAIGNSLFIAVFSTAIAVVLSAMAGYAFAIYRFRASRTLFIVIMISLMIPSQVTLVPLFILMSHLHLINTWWAIILPALVNVFGVFLMRQAFAGFPGELLDAARIDGLSEGRIFWQIVMPLMRPTLSALAIIAFLASWTNLLWPLVVLNTSSAYTIPVALSTLENSMTIPNYGEVMLAASLATVPMLVLFLFLRRNFVSGIMAGFNR</sequence>
<evidence type="ECO:0000256" key="6">
    <source>
        <dbReference type="ARBA" id="ARBA00023136"/>
    </source>
</evidence>
<dbReference type="PROSITE" id="PS50928">
    <property type="entry name" value="ABC_TM1"/>
    <property type="match status" value="1"/>
</dbReference>
<dbReference type="Pfam" id="PF00528">
    <property type="entry name" value="BPD_transp_1"/>
    <property type="match status" value="1"/>
</dbReference>
<protein>
    <submittedName>
        <fullName evidence="9">Lactose/L-arabinose transport system permease protein</fullName>
    </submittedName>
</protein>
<keyword evidence="5 7" id="KW-1133">Transmembrane helix</keyword>